<dbReference type="Pfam" id="PF02518">
    <property type="entry name" value="HATPase_c"/>
    <property type="match status" value="1"/>
</dbReference>
<dbReference type="Gene3D" id="1.20.120.620">
    <property type="entry name" value="Backbone structure of the membrane domain of e. Coli histidine kinase receptor kdpd"/>
    <property type="match status" value="1"/>
</dbReference>
<keyword evidence="12 20" id="KW-1133">Transmembrane helix</keyword>
<evidence type="ECO:0000259" key="21">
    <source>
        <dbReference type="PROSITE" id="PS50109"/>
    </source>
</evidence>
<dbReference type="InterPro" id="IPR052023">
    <property type="entry name" value="Histidine_kinase_KdpD"/>
</dbReference>
<dbReference type="InterPro" id="IPR011006">
    <property type="entry name" value="CheY-like_superfamily"/>
</dbReference>
<evidence type="ECO:0000256" key="15">
    <source>
        <dbReference type="ARBA" id="ARBA00023125"/>
    </source>
</evidence>
<keyword evidence="10" id="KW-0418">Kinase</keyword>
<dbReference type="InterPro" id="IPR036388">
    <property type="entry name" value="WH-like_DNA-bd_sf"/>
</dbReference>
<evidence type="ECO:0000256" key="20">
    <source>
        <dbReference type="SAM" id="Phobius"/>
    </source>
</evidence>
<dbReference type="PRINTS" id="PR00344">
    <property type="entry name" value="BCTRLSENSOR"/>
</dbReference>
<dbReference type="InterPro" id="IPR006016">
    <property type="entry name" value="UspA"/>
</dbReference>
<dbReference type="GO" id="GO:0043565">
    <property type="term" value="F:sequence-specific DNA binding"/>
    <property type="evidence" value="ECO:0007669"/>
    <property type="project" value="UniProtKB-ARBA"/>
</dbReference>
<dbReference type="SMART" id="SM00448">
    <property type="entry name" value="REC"/>
    <property type="match status" value="1"/>
</dbReference>
<evidence type="ECO:0000256" key="9">
    <source>
        <dbReference type="ARBA" id="ARBA00022741"/>
    </source>
</evidence>
<evidence type="ECO:0000313" key="24">
    <source>
        <dbReference type="EMBL" id="KAJ9616274.1"/>
    </source>
</evidence>
<keyword evidence="15 19" id="KW-0238">DNA-binding</keyword>
<dbReference type="InterPro" id="IPR025201">
    <property type="entry name" value="KdpD_TM"/>
</dbReference>
<dbReference type="InterPro" id="IPR029016">
    <property type="entry name" value="GAF-like_dom_sf"/>
</dbReference>
<dbReference type="CDD" id="cd17620">
    <property type="entry name" value="REC_OmpR_KdpE-like"/>
    <property type="match status" value="1"/>
</dbReference>
<dbReference type="Pfam" id="PF00512">
    <property type="entry name" value="HisKA"/>
    <property type="match status" value="1"/>
</dbReference>
<evidence type="ECO:0000256" key="12">
    <source>
        <dbReference type="ARBA" id="ARBA00022989"/>
    </source>
</evidence>
<accession>A0AA38XNN1</accession>
<evidence type="ECO:0000256" key="2">
    <source>
        <dbReference type="ARBA" id="ARBA00004141"/>
    </source>
</evidence>
<dbReference type="AlphaFoldDB" id="A0AA38XNN1"/>
<protein>
    <recommendedName>
        <fullName evidence="4">histidine kinase</fullName>
        <ecNumber evidence="4">2.7.13.3</ecNumber>
    </recommendedName>
</protein>
<dbReference type="SMART" id="SM00388">
    <property type="entry name" value="HisKA"/>
    <property type="match status" value="1"/>
</dbReference>
<feature type="transmembrane region" description="Helical" evidence="20">
    <location>
        <begin position="477"/>
        <end position="496"/>
    </location>
</feature>
<feature type="DNA-binding region" description="OmpR/PhoB-type" evidence="19">
    <location>
        <begin position="1019"/>
        <end position="1118"/>
    </location>
</feature>
<name>A0AA38XNN1_9EURO</name>
<dbReference type="InterPro" id="IPR001867">
    <property type="entry name" value="OmpR/PhoB-type_DNA-bd"/>
</dbReference>
<sequence>MAAMTAAPMTDLRTRQANALVEGLQREAGGKLTVFLGAAPGVGKTYAMLTRAQEQLRRGVDLVVGLVETHGRADTQALLEGLPRLPLKDVAYHGHDLQEMDLDAVLARKPALVLVDELAHRNAPGSRHERRWQDVMELLDAGIDVWTTVNIQHLESLNDVVMRITGVRVSETVPDGVLDRLHDIVLVDLPPRELIARLQQGKVYVPEQAAQALQAFFSPANLTALRELAMQEAADRVDSSLREARAARGESNLPLRRGVLVAIDGGGQSEYLVRVARRIAERRDAPWTVVTVQGRRQDEATRREIDAAFALARRLGGEAELLHGSSIADALLDHAAHNGVSTLVLGRTRERPLARMFNRTLTQQLIQRGAHYEITIISTPQARARSRREGLLPPMRGVSHEPLQALIATALACAVAWLVERWVGMADLSMVFIVAVVLVAARTRASVAVMAAILCFLAYNFLFIAPRFTFAIGARQGVITVFLFLAAALVAGRLASRLRMQVIALRAANRHARARQQLGRQLASAAGNGEVAQAGRHALEQAMDVPAWLRIGADIAAGGRHLPGDTDLAAADWALRHGQPSGRFTDTLAGAQWWFLPLLDGEDRAIGVAGLYLPGAQARLLPEQRQLAEAMVDDIAQAALRTRLVAELEQAHVSNETERLRSALLSSVSHDLRSPLAAMIGSADSLASYGAAMDLTDRRALLDTILVEGERLDRYIQNLLDMTRLGHEGLKINRDWIGVDELIGSAARRLQRYQPKVRLELDIPATLAPIWVHPALVEQAVFNVMENAAKFSPADAAVQVLARELDGQLRIDVIDAGPGIPDDERARIFDMFYSVERGDRGRHGTGLGLTICQGMIGAHGGSVQALPGRDGRGTLIRITLPLLKPASHDDAPAPRVLVIDDETQIRRFLDISLRAQGYQVRQAATGQEGLQMAASEDMDLVILDIGLPDMEGHEVLEQLRQWSQVPVIMLTVRAGETEKVRALDNGANDYVTKPFGTQELMARVRALLRTRSVPTDGTPPVFDDGHLHVDLVRREVAIDGELVALTRKEYALLSLLLRNAGRVVTQPQILQEIWGPTHQHDTHYLRILVGKLRHKLGDSALDSRYLFTEPGVGLRFKG</sequence>
<organism evidence="24">
    <name type="scientific">Knufia peltigerae</name>
    <dbReference type="NCBI Taxonomy" id="1002370"/>
    <lineage>
        <taxon>Eukaryota</taxon>
        <taxon>Fungi</taxon>
        <taxon>Dikarya</taxon>
        <taxon>Ascomycota</taxon>
        <taxon>Pezizomycotina</taxon>
        <taxon>Eurotiomycetes</taxon>
        <taxon>Chaetothyriomycetidae</taxon>
        <taxon>Chaetothyriales</taxon>
        <taxon>Trichomeriaceae</taxon>
        <taxon>Knufia</taxon>
    </lineage>
</organism>
<evidence type="ECO:0000256" key="1">
    <source>
        <dbReference type="ARBA" id="ARBA00000085"/>
    </source>
</evidence>
<dbReference type="SUPFAM" id="SSF55874">
    <property type="entry name" value="ATPase domain of HSP90 chaperone/DNA topoisomerase II/histidine kinase"/>
    <property type="match status" value="1"/>
</dbReference>
<dbReference type="SUPFAM" id="SSF52402">
    <property type="entry name" value="Adenine nucleotide alpha hydrolases-like"/>
    <property type="match status" value="1"/>
</dbReference>
<keyword evidence="7" id="KW-0808">Transferase</keyword>
<dbReference type="InterPro" id="IPR003594">
    <property type="entry name" value="HATPase_dom"/>
</dbReference>
<dbReference type="InterPro" id="IPR014729">
    <property type="entry name" value="Rossmann-like_a/b/a_fold"/>
</dbReference>
<feature type="domain" description="Histidine kinase" evidence="21">
    <location>
        <begin position="667"/>
        <end position="884"/>
    </location>
</feature>
<dbReference type="InterPro" id="IPR003661">
    <property type="entry name" value="HisK_dim/P_dom"/>
</dbReference>
<dbReference type="FunFam" id="3.40.50.300:FF:000483">
    <property type="entry name" value="Sensor histidine kinase KdpD"/>
    <property type="match status" value="1"/>
</dbReference>
<dbReference type="InterPro" id="IPR001789">
    <property type="entry name" value="Sig_transdc_resp-reg_receiver"/>
</dbReference>
<keyword evidence="11" id="KW-0067">ATP-binding</keyword>
<evidence type="ECO:0000256" key="13">
    <source>
        <dbReference type="ARBA" id="ARBA00023012"/>
    </source>
</evidence>
<evidence type="ECO:0000256" key="7">
    <source>
        <dbReference type="ARBA" id="ARBA00022679"/>
    </source>
</evidence>
<dbReference type="Gene3D" id="3.40.50.2300">
    <property type="match status" value="1"/>
</dbReference>
<evidence type="ECO:0000259" key="23">
    <source>
        <dbReference type="PROSITE" id="PS51755"/>
    </source>
</evidence>
<keyword evidence="17" id="KW-0804">Transcription</keyword>
<dbReference type="InterPro" id="IPR005467">
    <property type="entry name" value="His_kinase_dom"/>
</dbReference>
<evidence type="ECO:0000256" key="17">
    <source>
        <dbReference type="ARBA" id="ARBA00023163"/>
    </source>
</evidence>
<feature type="modified residue" description="4-aspartylphosphate" evidence="18">
    <location>
        <position position="944"/>
    </location>
</feature>
<evidence type="ECO:0000256" key="16">
    <source>
        <dbReference type="ARBA" id="ARBA00023136"/>
    </source>
</evidence>
<dbReference type="GO" id="GO:0000155">
    <property type="term" value="F:phosphorelay sensor kinase activity"/>
    <property type="evidence" value="ECO:0007669"/>
    <property type="project" value="InterPro"/>
</dbReference>
<dbReference type="FunFam" id="1.10.287.130:FF:000027">
    <property type="entry name" value="Sensor histidine kinase KdpD"/>
    <property type="match status" value="1"/>
</dbReference>
<evidence type="ECO:0000256" key="4">
    <source>
        <dbReference type="ARBA" id="ARBA00012438"/>
    </source>
</evidence>
<dbReference type="InterPro" id="IPR004358">
    <property type="entry name" value="Sig_transdc_His_kin-like_C"/>
</dbReference>
<gene>
    <name evidence="24" type="ORF">H2204_013948</name>
</gene>
<dbReference type="SUPFAM" id="SSF52172">
    <property type="entry name" value="CheY-like"/>
    <property type="match status" value="1"/>
</dbReference>
<evidence type="ECO:0000256" key="3">
    <source>
        <dbReference type="ARBA" id="ARBA00004496"/>
    </source>
</evidence>
<dbReference type="Pfam" id="PF00582">
    <property type="entry name" value="Usp"/>
    <property type="match status" value="1"/>
</dbReference>
<dbReference type="EC" id="2.7.13.3" evidence="4"/>
<feature type="domain" description="Response regulatory" evidence="22">
    <location>
        <begin position="895"/>
        <end position="1008"/>
    </location>
</feature>
<dbReference type="SUPFAM" id="SSF46894">
    <property type="entry name" value="C-terminal effector domain of the bipartite response regulators"/>
    <property type="match status" value="1"/>
</dbReference>
<dbReference type="Pfam" id="PF00486">
    <property type="entry name" value="Trans_reg_C"/>
    <property type="match status" value="1"/>
</dbReference>
<evidence type="ECO:0000256" key="5">
    <source>
        <dbReference type="ARBA" id="ARBA00022490"/>
    </source>
</evidence>
<dbReference type="Gene3D" id="3.40.50.620">
    <property type="entry name" value="HUPs"/>
    <property type="match status" value="1"/>
</dbReference>
<keyword evidence="14" id="KW-0805">Transcription regulation</keyword>
<dbReference type="Pfam" id="PF00072">
    <property type="entry name" value="Response_reg"/>
    <property type="match status" value="1"/>
</dbReference>
<dbReference type="CDD" id="cd00383">
    <property type="entry name" value="trans_reg_C"/>
    <property type="match status" value="1"/>
</dbReference>
<reference evidence="24" key="1">
    <citation type="submission" date="2022-10" db="EMBL/GenBank/DDBJ databases">
        <title>Culturing micro-colonial fungi from biological soil crusts in the Mojave desert and describing Neophaeococcomyces mojavensis, and introducing the new genera and species Taxawa tesnikishii.</title>
        <authorList>
            <person name="Kurbessoian T."/>
            <person name="Stajich J.E."/>
        </authorList>
    </citation>
    <scope>NUCLEOTIDE SEQUENCE</scope>
    <source>
        <strain evidence="24">TK_35</strain>
    </source>
</reference>
<dbReference type="InterPro" id="IPR003852">
    <property type="entry name" value="Sig_transdc_His_kinase_KdpD_N"/>
</dbReference>
<keyword evidence="6 18" id="KW-0597">Phosphoprotein</keyword>
<dbReference type="Pfam" id="PF02702">
    <property type="entry name" value="KdpD"/>
    <property type="match status" value="1"/>
</dbReference>
<evidence type="ECO:0000256" key="18">
    <source>
        <dbReference type="PROSITE-ProRule" id="PRU00169"/>
    </source>
</evidence>
<keyword evidence="8 20" id="KW-0812">Transmembrane</keyword>
<dbReference type="PROSITE" id="PS51755">
    <property type="entry name" value="OMPR_PHOB"/>
    <property type="match status" value="1"/>
</dbReference>
<dbReference type="PROSITE" id="PS50110">
    <property type="entry name" value="RESPONSE_REGULATORY"/>
    <property type="match status" value="1"/>
</dbReference>
<dbReference type="Gene3D" id="6.10.250.690">
    <property type="match status" value="1"/>
</dbReference>
<comment type="caution">
    <text evidence="24">The sequence shown here is derived from an EMBL/GenBank/DDBJ whole genome shotgun (WGS) entry which is preliminary data.</text>
</comment>
<dbReference type="Gene3D" id="1.10.10.10">
    <property type="entry name" value="Winged helix-like DNA-binding domain superfamily/Winged helix DNA-binding domain"/>
    <property type="match status" value="1"/>
</dbReference>
<keyword evidence="5" id="KW-0963">Cytoplasm</keyword>
<proteinExistence type="predicted"/>
<feature type="transmembrane region" description="Helical" evidence="20">
    <location>
        <begin position="447"/>
        <end position="465"/>
    </location>
</feature>
<dbReference type="InterPro" id="IPR036097">
    <property type="entry name" value="HisK_dim/P_sf"/>
</dbReference>
<dbReference type="EMBL" id="JAPDRN010000166">
    <property type="protein sequence ID" value="KAJ9616274.1"/>
    <property type="molecule type" value="Genomic_DNA"/>
</dbReference>
<dbReference type="InterPro" id="IPR027417">
    <property type="entry name" value="P-loop_NTPase"/>
</dbReference>
<dbReference type="InterPro" id="IPR016032">
    <property type="entry name" value="Sig_transdc_resp-reg_C-effctor"/>
</dbReference>
<dbReference type="CDD" id="cd00075">
    <property type="entry name" value="HATPase"/>
    <property type="match status" value="1"/>
</dbReference>
<evidence type="ECO:0000256" key="6">
    <source>
        <dbReference type="ARBA" id="ARBA00022553"/>
    </source>
</evidence>
<dbReference type="Gene3D" id="1.10.287.130">
    <property type="match status" value="1"/>
</dbReference>
<dbReference type="GO" id="GO:0005737">
    <property type="term" value="C:cytoplasm"/>
    <property type="evidence" value="ECO:0007669"/>
    <property type="project" value="UniProtKB-SubCell"/>
</dbReference>
<dbReference type="SUPFAM" id="SSF52540">
    <property type="entry name" value="P-loop containing nucleoside triphosphate hydrolases"/>
    <property type="match status" value="1"/>
</dbReference>
<feature type="domain" description="OmpR/PhoB-type" evidence="23">
    <location>
        <begin position="1019"/>
        <end position="1118"/>
    </location>
</feature>
<dbReference type="Gene3D" id="3.40.50.300">
    <property type="entry name" value="P-loop containing nucleotide triphosphate hydrolases"/>
    <property type="match status" value="1"/>
</dbReference>
<dbReference type="GO" id="GO:0005886">
    <property type="term" value="C:plasma membrane"/>
    <property type="evidence" value="ECO:0007669"/>
    <property type="project" value="TreeGrafter"/>
</dbReference>
<evidence type="ECO:0000256" key="8">
    <source>
        <dbReference type="ARBA" id="ARBA00022692"/>
    </source>
</evidence>
<comment type="subcellular location">
    <subcellularLocation>
        <location evidence="3">Cytoplasm</location>
    </subcellularLocation>
    <subcellularLocation>
        <location evidence="2">Membrane</location>
        <topology evidence="2">Multi-pass membrane protein</topology>
    </subcellularLocation>
</comment>
<dbReference type="GO" id="GO:0005524">
    <property type="term" value="F:ATP binding"/>
    <property type="evidence" value="ECO:0007669"/>
    <property type="project" value="UniProtKB-KW"/>
</dbReference>
<dbReference type="CDD" id="cd00082">
    <property type="entry name" value="HisKA"/>
    <property type="match status" value="1"/>
</dbReference>
<evidence type="ECO:0000256" key="14">
    <source>
        <dbReference type="ARBA" id="ARBA00023015"/>
    </source>
</evidence>
<dbReference type="FunFam" id="3.30.565.10:FF:000042">
    <property type="entry name" value="Two-component sensor histidine kinase KdpD"/>
    <property type="match status" value="1"/>
</dbReference>
<dbReference type="InterPro" id="IPR038318">
    <property type="entry name" value="KdpD_sf"/>
</dbReference>
<keyword evidence="9" id="KW-0547">Nucleotide-binding</keyword>
<comment type="catalytic activity">
    <reaction evidence="1">
        <text>ATP + protein L-histidine = ADP + protein N-phospho-L-histidine.</text>
        <dbReference type="EC" id="2.7.13.3"/>
    </reaction>
</comment>
<dbReference type="Pfam" id="PF13493">
    <property type="entry name" value="DUF4118"/>
    <property type="match status" value="1"/>
</dbReference>
<dbReference type="GO" id="GO:0042802">
    <property type="term" value="F:identical protein binding"/>
    <property type="evidence" value="ECO:0007669"/>
    <property type="project" value="UniProtKB-ARBA"/>
</dbReference>
<evidence type="ECO:0000259" key="22">
    <source>
        <dbReference type="PROSITE" id="PS50110"/>
    </source>
</evidence>
<keyword evidence="16 20" id="KW-0472">Membrane</keyword>
<dbReference type="InterPro" id="IPR036890">
    <property type="entry name" value="HATPase_C_sf"/>
</dbReference>
<dbReference type="SMART" id="SM00862">
    <property type="entry name" value="Trans_reg_C"/>
    <property type="match status" value="1"/>
</dbReference>
<dbReference type="FunFam" id="3.40.50.2300:FF:000021">
    <property type="entry name" value="Two-component system response regulator KdpE"/>
    <property type="match status" value="1"/>
</dbReference>
<dbReference type="PROSITE" id="PS50109">
    <property type="entry name" value="HIS_KIN"/>
    <property type="match status" value="1"/>
</dbReference>
<dbReference type="PANTHER" id="PTHR45569:SF1">
    <property type="entry name" value="SENSOR PROTEIN KDPD"/>
    <property type="match status" value="1"/>
</dbReference>
<feature type="transmembrane region" description="Helical" evidence="20">
    <location>
        <begin position="422"/>
        <end position="440"/>
    </location>
</feature>
<dbReference type="SUPFAM" id="SSF47384">
    <property type="entry name" value="Homodimeric domain of signal transducing histidine kinase"/>
    <property type="match status" value="1"/>
</dbReference>
<dbReference type="SMART" id="SM00387">
    <property type="entry name" value="HATPase_c"/>
    <property type="match status" value="1"/>
</dbReference>
<dbReference type="PANTHER" id="PTHR45569">
    <property type="entry name" value="SENSOR PROTEIN KDPD"/>
    <property type="match status" value="1"/>
</dbReference>
<dbReference type="Gene3D" id="3.30.450.40">
    <property type="match status" value="1"/>
</dbReference>
<dbReference type="Gene3D" id="3.30.565.10">
    <property type="entry name" value="Histidine kinase-like ATPase, C-terminal domain"/>
    <property type="match status" value="1"/>
</dbReference>
<evidence type="ECO:0000256" key="11">
    <source>
        <dbReference type="ARBA" id="ARBA00022840"/>
    </source>
</evidence>
<evidence type="ECO:0000256" key="19">
    <source>
        <dbReference type="PROSITE-ProRule" id="PRU01091"/>
    </source>
</evidence>
<evidence type="ECO:0000256" key="10">
    <source>
        <dbReference type="ARBA" id="ARBA00022777"/>
    </source>
</evidence>
<dbReference type="GO" id="GO:0045893">
    <property type="term" value="P:positive regulation of DNA-templated transcription"/>
    <property type="evidence" value="ECO:0007669"/>
    <property type="project" value="UniProtKB-ARBA"/>
</dbReference>
<keyword evidence="13" id="KW-0902">Two-component regulatory system</keyword>